<dbReference type="SUPFAM" id="SSF53098">
    <property type="entry name" value="Ribonuclease H-like"/>
    <property type="match status" value="1"/>
</dbReference>
<evidence type="ECO:0000259" key="6">
    <source>
        <dbReference type="Pfam" id="PF05699"/>
    </source>
</evidence>
<dbReference type="GO" id="GO:0008270">
    <property type="term" value="F:zinc ion binding"/>
    <property type="evidence" value="ECO:0007669"/>
    <property type="project" value="UniProtKB-KW"/>
</dbReference>
<keyword evidence="4" id="KW-0862">Zinc</keyword>
<dbReference type="InterPro" id="IPR012337">
    <property type="entry name" value="RNaseH-like_sf"/>
</dbReference>
<evidence type="ECO:0000313" key="7">
    <source>
        <dbReference type="EMBL" id="CAG8801222.1"/>
    </source>
</evidence>
<feature type="non-terminal residue" evidence="7">
    <location>
        <position position="117"/>
    </location>
</feature>
<gene>
    <name evidence="7" type="ORF">CPELLU_LOCUS17727</name>
</gene>
<name>A0A9N9JZ76_9GLOM</name>
<evidence type="ECO:0000256" key="2">
    <source>
        <dbReference type="ARBA" id="ARBA00022723"/>
    </source>
</evidence>
<keyword evidence="5" id="KW-0539">Nucleus</keyword>
<comment type="caution">
    <text evidence="7">The sequence shown here is derived from an EMBL/GenBank/DDBJ whole genome shotgun (WGS) entry which is preliminary data.</text>
</comment>
<evidence type="ECO:0000256" key="4">
    <source>
        <dbReference type="ARBA" id="ARBA00022833"/>
    </source>
</evidence>
<dbReference type="PANTHER" id="PTHR46481">
    <property type="entry name" value="ZINC FINGER BED DOMAIN-CONTAINING PROTEIN 4"/>
    <property type="match status" value="1"/>
</dbReference>
<proteinExistence type="predicted"/>
<dbReference type="InterPro" id="IPR008906">
    <property type="entry name" value="HATC_C_dom"/>
</dbReference>
<keyword evidence="2" id="KW-0479">Metal-binding</keyword>
<protein>
    <submittedName>
        <fullName evidence="7">21672_t:CDS:1</fullName>
    </submittedName>
</protein>
<keyword evidence="8" id="KW-1185">Reference proteome</keyword>
<keyword evidence="3" id="KW-0863">Zinc-finger</keyword>
<organism evidence="7 8">
    <name type="scientific">Cetraspora pellucida</name>
    <dbReference type="NCBI Taxonomy" id="1433469"/>
    <lineage>
        <taxon>Eukaryota</taxon>
        <taxon>Fungi</taxon>
        <taxon>Fungi incertae sedis</taxon>
        <taxon>Mucoromycota</taxon>
        <taxon>Glomeromycotina</taxon>
        <taxon>Glomeromycetes</taxon>
        <taxon>Diversisporales</taxon>
        <taxon>Gigasporaceae</taxon>
        <taxon>Cetraspora</taxon>
    </lineage>
</organism>
<evidence type="ECO:0000313" key="8">
    <source>
        <dbReference type="Proteomes" id="UP000789759"/>
    </source>
</evidence>
<sequence>AVTIMFASEYPTLTMTVPLYYTLFEMLEEVKKNYNSSFWLVQECDAAKKKLMNYYNKTNVLYLVSVWQINEPNYSNLAKFAQDCLSIPVTSVPSEQVFSISSDMITDKQNRLSKKTV</sequence>
<dbReference type="GO" id="GO:0046983">
    <property type="term" value="F:protein dimerization activity"/>
    <property type="evidence" value="ECO:0007669"/>
    <property type="project" value="InterPro"/>
</dbReference>
<accession>A0A9N9JZ76</accession>
<dbReference type="PANTHER" id="PTHR46481:SF10">
    <property type="entry name" value="ZINC FINGER BED DOMAIN-CONTAINING PROTEIN 39"/>
    <property type="match status" value="1"/>
</dbReference>
<dbReference type="EMBL" id="CAJVQA010031365">
    <property type="protein sequence ID" value="CAG8801222.1"/>
    <property type="molecule type" value="Genomic_DNA"/>
</dbReference>
<reference evidence="7" key="1">
    <citation type="submission" date="2021-06" db="EMBL/GenBank/DDBJ databases">
        <authorList>
            <person name="Kallberg Y."/>
            <person name="Tangrot J."/>
            <person name="Rosling A."/>
        </authorList>
    </citation>
    <scope>NUCLEOTIDE SEQUENCE</scope>
    <source>
        <strain evidence="7">FL966</strain>
    </source>
</reference>
<dbReference type="AlphaFoldDB" id="A0A9N9JZ76"/>
<evidence type="ECO:0000256" key="5">
    <source>
        <dbReference type="ARBA" id="ARBA00023242"/>
    </source>
</evidence>
<dbReference type="OrthoDB" id="2381924at2759"/>
<evidence type="ECO:0000256" key="1">
    <source>
        <dbReference type="ARBA" id="ARBA00004123"/>
    </source>
</evidence>
<comment type="subcellular location">
    <subcellularLocation>
        <location evidence="1">Nucleus</location>
    </subcellularLocation>
</comment>
<dbReference type="GO" id="GO:0005634">
    <property type="term" value="C:nucleus"/>
    <property type="evidence" value="ECO:0007669"/>
    <property type="project" value="UniProtKB-SubCell"/>
</dbReference>
<dbReference type="Proteomes" id="UP000789759">
    <property type="component" value="Unassembled WGS sequence"/>
</dbReference>
<evidence type="ECO:0000256" key="3">
    <source>
        <dbReference type="ARBA" id="ARBA00022771"/>
    </source>
</evidence>
<feature type="domain" description="HAT C-terminal dimerisation" evidence="6">
    <location>
        <begin position="63"/>
        <end position="117"/>
    </location>
</feature>
<dbReference type="InterPro" id="IPR052035">
    <property type="entry name" value="ZnF_BED_domain_contain"/>
</dbReference>
<dbReference type="Pfam" id="PF05699">
    <property type="entry name" value="Dimer_Tnp_hAT"/>
    <property type="match status" value="1"/>
</dbReference>